<dbReference type="GeneID" id="63842164"/>
<proteinExistence type="predicted"/>
<gene>
    <name evidence="1" type="ORF">M406DRAFT_67015</name>
</gene>
<organism evidence="1 2">
    <name type="scientific">Cryphonectria parasitica (strain ATCC 38755 / EP155)</name>
    <dbReference type="NCBI Taxonomy" id="660469"/>
    <lineage>
        <taxon>Eukaryota</taxon>
        <taxon>Fungi</taxon>
        <taxon>Dikarya</taxon>
        <taxon>Ascomycota</taxon>
        <taxon>Pezizomycotina</taxon>
        <taxon>Sordariomycetes</taxon>
        <taxon>Sordariomycetidae</taxon>
        <taxon>Diaporthales</taxon>
        <taxon>Cryphonectriaceae</taxon>
        <taxon>Cryphonectria-Endothia species complex</taxon>
        <taxon>Cryphonectria</taxon>
    </lineage>
</organism>
<keyword evidence="2" id="KW-1185">Reference proteome</keyword>
<protein>
    <submittedName>
        <fullName evidence="1">Uncharacterized protein</fullName>
    </submittedName>
</protein>
<dbReference type="EMBL" id="MU032344">
    <property type="protein sequence ID" value="KAF3770628.1"/>
    <property type="molecule type" value="Genomic_DNA"/>
</dbReference>
<dbReference type="AlphaFoldDB" id="A0A9P5CTR7"/>
<comment type="caution">
    <text evidence="1">The sequence shown here is derived from an EMBL/GenBank/DDBJ whole genome shotgun (WGS) entry which is preliminary data.</text>
</comment>
<sequence length="129" mass="14285">MGCVVLHVKVGRGSVVVVLLRWKRGGWACTYPCFFGGWEELGGNSRKIPPGKILWIRGLVFSRAKSLPNQQDVILTRQRCTGHPFTYGAQAHSFDGAGALVKSGVDMWQMWDHVPSLPSGKNGMRTERC</sequence>
<dbReference type="Proteomes" id="UP000803844">
    <property type="component" value="Unassembled WGS sequence"/>
</dbReference>
<name>A0A9P5CTR7_CRYP1</name>
<accession>A0A9P5CTR7</accession>
<reference evidence="1" key="1">
    <citation type="journal article" date="2020" name="Phytopathology">
        <title>Genome sequence of the chestnut blight fungus Cryphonectria parasitica EP155: A fundamental resource for an archetypical invasive plant pathogen.</title>
        <authorList>
            <person name="Crouch J.A."/>
            <person name="Dawe A."/>
            <person name="Aerts A."/>
            <person name="Barry K."/>
            <person name="Churchill A.C.L."/>
            <person name="Grimwood J."/>
            <person name="Hillman B."/>
            <person name="Milgroom M.G."/>
            <person name="Pangilinan J."/>
            <person name="Smith M."/>
            <person name="Salamov A."/>
            <person name="Schmutz J."/>
            <person name="Yadav J."/>
            <person name="Grigoriev I.V."/>
            <person name="Nuss D."/>
        </authorList>
    </citation>
    <scope>NUCLEOTIDE SEQUENCE</scope>
    <source>
        <strain evidence="1">EP155</strain>
    </source>
</reference>
<dbReference type="RefSeq" id="XP_040781589.1">
    <property type="nucleotide sequence ID" value="XM_040925035.1"/>
</dbReference>
<evidence type="ECO:0000313" key="2">
    <source>
        <dbReference type="Proteomes" id="UP000803844"/>
    </source>
</evidence>
<evidence type="ECO:0000313" key="1">
    <source>
        <dbReference type="EMBL" id="KAF3770628.1"/>
    </source>
</evidence>